<sequence>MSTEMSFERKHAILLLAVAEWNVLTFGNFAKNLYSAYESGEDRAAGYWIAHTVLIVVNFAIAAALGSLGLKALRASKRP</sequence>
<protein>
    <submittedName>
        <fullName evidence="2">Uncharacterized protein</fullName>
    </submittedName>
</protein>
<dbReference type="AlphaFoldDB" id="A0A853C5M7"/>
<dbReference type="NCBIfam" id="NF046117">
    <property type="entry name" value="SCO4848_fam"/>
    <property type="match status" value="1"/>
</dbReference>
<organism evidence="2 3">
    <name type="scientific">Nocardioides thalensis</name>
    <dbReference type="NCBI Taxonomy" id="1914755"/>
    <lineage>
        <taxon>Bacteria</taxon>
        <taxon>Bacillati</taxon>
        <taxon>Actinomycetota</taxon>
        <taxon>Actinomycetes</taxon>
        <taxon>Propionibacteriales</taxon>
        <taxon>Nocardioidaceae</taxon>
        <taxon>Nocardioides</taxon>
    </lineage>
</organism>
<proteinExistence type="predicted"/>
<reference evidence="2 3" key="1">
    <citation type="submission" date="2020-07" db="EMBL/GenBank/DDBJ databases">
        <title>Sequencing the genomes of 1000 actinobacteria strains.</title>
        <authorList>
            <person name="Klenk H.-P."/>
        </authorList>
    </citation>
    <scope>NUCLEOTIDE SEQUENCE [LARGE SCALE GENOMIC DNA]</scope>
    <source>
        <strain evidence="2 3">DSM 103833</strain>
    </source>
</reference>
<dbReference type="RefSeq" id="WP_246303530.1">
    <property type="nucleotide sequence ID" value="NZ_JACCFP010000001.1"/>
</dbReference>
<keyword evidence="3" id="KW-1185">Reference proteome</keyword>
<evidence type="ECO:0000313" key="3">
    <source>
        <dbReference type="Proteomes" id="UP000530424"/>
    </source>
</evidence>
<gene>
    <name evidence="2" type="ORF">HNR19_003267</name>
</gene>
<keyword evidence="1" id="KW-1133">Transmembrane helix</keyword>
<keyword evidence="1" id="KW-0472">Membrane</keyword>
<evidence type="ECO:0000256" key="1">
    <source>
        <dbReference type="SAM" id="Phobius"/>
    </source>
</evidence>
<dbReference type="Pfam" id="PF26606">
    <property type="entry name" value="SCO4848"/>
    <property type="match status" value="1"/>
</dbReference>
<evidence type="ECO:0000313" key="2">
    <source>
        <dbReference type="EMBL" id="NYJ02569.1"/>
    </source>
</evidence>
<feature type="transmembrane region" description="Helical" evidence="1">
    <location>
        <begin position="45"/>
        <end position="70"/>
    </location>
</feature>
<keyword evidence="1" id="KW-0812">Transmembrane</keyword>
<dbReference type="InterPro" id="IPR058061">
    <property type="entry name" value="SCO4848-like"/>
</dbReference>
<feature type="transmembrane region" description="Helical" evidence="1">
    <location>
        <begin position="12"/>
        <end position="30"/>
    </location>
</feature>
<dbReference type="Proteomes" id="UP000530424">
    <property type="component" value="Unassembled WGS sequence"/>
</dbReference>
<dbReference type="EMBL" id="JACCFP010000001">
    <property type="protein sequence ID" value="NYJ02569.1"/>
    <property type="molecule type" value="Genomic_DNA"/>
</dbReference>
<comment type="caution">
    <text evidence="2">The sequence shown here is derived from an EMBL/GenBank/DDBJ whole genome shotgun (WGS) entry which is preliminary data.</text>
</comment>
<accession>A0A853C5M7</accession>
<name>A0A853C5M7_9ACTN</name>